<dbReference type="InterPro" id="IPR023006">
    <property type="entry name" value="YchJ-like"/>
</dbReference>
<dbReference type="AlphaFoldDB" id="A0A923E4U0"/>
<dbReference type="Proteomes" id="UP000617426">
    <property type="component" value="Unassembled WGS sequence"/>
</dbReference>
<dbReference type="InterPro" id="IPR048469">
    <property type="entry name" value="YchJ-like_M"/>
</dbReference>
<evidence type="ECO:0000256" key="1">
    <source>
        <dbReference type="HAMAP-Rule" id="MF_00612"/>
    </source>
</evidence>
<dbReference type="Gene3D" id="3.10.450.50">
    <property type="match status" value="1"/>
</dbReference>
<dbReference type="Pfam" id="PF17775">
    <property type="entry name" value="YchJ_M-like"/>
    <property type="match status" value="1"/>
</dbReference>
<dbReference type="HAMAP" id="MF_00612">
    <property type="entry name" value="UPF0225"/>
    <property type="match status" value="1"/>
</dbReference>
<reference evidence="3" key="1">
    <citation type="submission" date="2020-08" db="EMBL/GenBank/DDBJ databases">
        <title>Sequencing the genomes of 1000 actinobacteria strains.</title>
        <authorList>
            <person name="Klenk H.-P."/>
        </authorList>
    </citation>
    <scope>NUCLEOTIDE SEQUENCE</scope>
    <source>
        <strain evidence="3">DSM 10695</strain>
    </source>
</reference>
<protein>
    <recommendedName>
        <fullName evidence="1">UPF0225 protein HD592_000164</fullName>
    </recommendedName>
</protein>
<name>A0A923E4U0_9ACTO</name>
<dbReference type="RefSeq" id="WP_184451297.1">
    <property type="nucleotide sequence ID" value="NZ_JACHMK010000001.1"/>
</dbReference>
<proteinExistence type="inferred from homology"/>
<organism evidence="3 4">
    <name type="scientific">Schaalia hyovaginalis</name>
    <dbReference type="NCBI Taxonomy" id="29316"/>
    <lineage>
        <taxon>Bacteria</taxon>
        <taxon>Bacillati</taxon>
        <taxon>Actinomycetota</taxon>
        <taxon>Actinomycetes</taxon>
        <taxon>Actinomycetales</taxon>
        <taxon>Actinomycetaceae</taxon>
        <taxon>Schaalia</taxon>
    </lineage>
</organism>
<evidence type="ECO:0000259" key="2">
    <source>
        <dbReference type="Pfam" id="PF17775"/>
    </source>
</evidence>
<dbReference type="EMBL" id="JACHMK010000001">
    <property type="protein sequence ID" value="MBB6333599.1"/>
    <property type="molecule type" value="Genomic_DNA"/>
</dbReference>
<gene>
    <name evidence="3" type="ORF">HD592_000164</name>
</gene>
<sequence length="134" mass="14848">MPYAQMPRSEDGCPCGSGAPFGSCCFPFLEGEPAPTALALMRSRYTAFAVGDEDHLFRSWHPKTRPAPPFSDPTITWEGLRILALAQGGADDEEGVVEFEAYFQDHQGRAGSLRERSRFARRAGRWFYVDGEVG</sequence>
<accession>A0A923E4U0</accession>
<keyword evidence="4" id="KW-1185">Reference proteome</keyword>
<dbReference type="SUPFAM" id="SSF54427">
    <property type="entry name" value="NTF2-like"/>
    <property type="match status" value="1"/>
</dbReference>
<feature type="domain" description="YchJ-like middle NTF2-like" evidence="2">
    <location>
        <begin position="36"/>
        <end position="131"/>
    </location>
</feature>
<comment type="caution">
    <text evidence="3">The sequence shown here is derived from an EMBL/GenBank/DDBJ whole genome shotgun (WGS) entry which is preliminary data.</text>
</comment>
<dbReference type="InterPro" id="IPR032710">
    <property type="entry name" value="NTF2-like_dom_sf"/>
</dbReference>
<comment type="similarity">
    <text evidence="1">Belongs to the UPF0225 family.</text>
</comment>
<evidence type="ECO:0000313" key="3">
    <source>
        <dbReference type="EMBL" id="MBB6333599.1"/>
    </source>
</evidence>
<evidence type="ECO:0000313" key="4">
    <source>
        <dbReference type="Proteomes" id="UP000617426"/>
    </source>
</evidence>